<sequence length="310" mass="34469">MEAAAAAAQELLAHEAPFTHWARYVELRIGRASRVVAVEQDPDSFVLGATVWDSSKTLFQFIERHPERFEGLMSICELGAGCGGLAGIASAIVTHGLADVVLTDVGPVLPWLRRNVRANLTDRERQRVRVEQCVWGTPVTRLKAPFDCLLCADVVYEKACVKPLVQSLLALSHRKTVIFVANERRAPAVRAEFMRYLDTYFQWQEVPAGALEVDGRKETIEVFELRRKKRRVPREMRIGTASEDWDHHKGLHDDGDGQDTSPSDVWNDLLRDLSSDRAHGSKVGVCDGSSSNDDNSNDDNSNDGNNNGTC</sequence>
<dbReference type="Pfam" id="PF10294">
    <property type="entry name" value="Methyltransf_16"/>
    <property type="match status" value="1"/>
</dbReference>
<comment type="caution">
    <text evidence="2">The sequence shown here is derived from an EMBL/GenBank/DDBJ whole genome shotgun (WGS) entry which is preliminary data.</text>
</comment>
<evidence type="ECO:0000256" key="1">
    <source>
        <dbReference type="SAM" id="MobiDB-lite"/>
    </source>
</evidence>
<keyword evidence="3" id="KW-1185">Reference proteome</keyword>
<evidence type="ECO:0000313" key="2">
    <source>
        <dbReference type="EMBL" id="CAI5722540.1"/>
    </source>
</evidence>
<evidence type="ECO:0000313" key="3">
    <source>
        <dbReference type="Proteomes" id="UP001162031"/>
    </source>
</evidence>
<dbReference type="AlphaFoldDB" id="A0AAV0TKC0"/>
<proteinExistence type="predicted"/>
<name>A0AAV0TKC0_HYABA</name>
<reference evidence="2" key="1">
    <citation type="submission" date="2022-12" db="EMBL/GenBank/DDBJ databases">
        <authorList>
            <person name="Webb A."/>
        </authorList>
    </citation>
    <scope>NUCLEOTIDE SEQUENCE</scope>
    <source>
        <strain evidence="2">Hp1</strain>
    </source>
</reference>
<dbReference type="PANTHER" id="PTHR14614:SF98">
    <property type="entry name" value="S-ADENOSYL-L-METHIONINE-DEPENDENT METHYLTRANSFERASES SUPERFAMILY PROTEIN"/>
    <property type="match status" value="1"/>
</dbReference>
<feature type="region of interest" description="Disordered" evidence="1">
    <location>
        <begin position="279"/>
        <end position="310"/>
    </location>
</feature>
<feature type="region of interest" description="Disordered" evidence="1">
    <location>
        <begin position="238"/>
        <end position="267"/>
    </location>
</feature>
<dbReference type="Gene3D" id="3.40.50.150">
    <property type="entry name" value="Vaccinia Virus protein VP39"/>
    <property type="match status" value="1"/>
</dbReference>
<feature type="compositionally biased region" description="Basic and acidic residues" evidence="1">
    <location>
        <begin position="244"/>
        <end position="255"/>
    </location>
</feature>
<dbReference type="EMBL" id="CANTFL010000430">
    <property type="protein sequence ID" value="CAI5722540.1"/>
    <property type="molecule type" value="Genomic_DNA"/>
</dbReference>
<gene>
    <name evidence="2" type="ORF">HBR001_LOCUS2895</name>
</gene>
<dbReference type="SUPFAM" id="SSF53335">
    <property type="entry name" value="S-adenosyl-L-methionine-dependent methyltransferases"/>
    <property type="match status" value="1"/>
</dbReference>
<dbReference type="PANTHER" id="PTHR14614">
    <property type="entry name" value="HEPATOCELLULAR CARCINOMA-ASSOCIATED ANTIGEN"/>
    <property type="match status" value="1"/>
</dbReference>
<organism evidence="2 3">
    <name type="scientific">Hyaloperonospora brassicae</name>
    <name type="common">Brassica downy mildew</name>
    <name type="synonym">Peronospora brassicae</name>
    <dbReference type="NCBI Taxonomy" id="162125"/>
    <lineage>
        <taxon>Eukaryota</taxon>
        <taxon>Sar</taxon>
        <taxon>Stramenopiles</taxon>
        <taxon>Oomycota</taxon>
        <taxon>Peronosporomycetes</taxon>
        <taxon>Peronosporales</taxon>
        <taxon>Peronosporaceae</taxon>
        <taxon>Hyaloperonospora</taxon>
    </lineage>
</organism>
<dbReference type="InterPro" id="IPR019410">
    <property type="entry name" value="Methyltransf_16"/>
</dbReference>
<dbReference type="InterPro" id="IPR029063">
    <property type="entry name" value="SAM-dependent_MTases_sf"/>
</dbReference>
<protein>
    <submittedName>
        <fullName evidence="2">Uncharacterized protein</fullName>
    </submittedName>
</protein>
<accession>A0AAV0TKC0</accession>
<dbReference type="Proteomes" id="UP001162031">
    <property type="component" value="Unassembled WGS sequence"/>
</dbReference>